<dbReference type="RefSeq" id="WP_087190526.1">
    <property type="nucleotide sequence ID" value="NZ_DBFAKL010000023.1"/>
</dbReference>
<dbReference type="GO" id="GO:0005886">
    <property type="term" value="C:plasma membrane"/>
    <property type="evidence" value="ECO:0007669"/>
    <property type="project" value="TreeGrafter"/>
</dbReference>
<dbReference type="InterPro" id="IPR007267">
    <property type="entry name" value="GtrA_DPMS_TM"/>
</dbReference>
<evidence type="ECO:0000256" key="3">
    <source>
        <dbReference type="ARBA" id="ARBA00022692"/>
    </source>
</evidence>
<evidence type="ECO:0000256" key="1">
    <source>
        <dbReference type="ARBA" id="ARBA00004141"/>
    </source>
</evidence>
<dbReference type="GO" id="GO:0000271">
    <property type="term" value="P:polysaccharide biosynthetic process"/>
    <property type="evidence" value="ECO:0007669"/>
    <property type="project" value="InterPro"/>
</dbReference>
<evidence type="ECO:0000256" key="6">
    <source>
        <dbReference type="SAM" id="Phobius"/>
    </source>
</evidence>
<comment type="caution">
    <text evidence="8">The sequence shown here is derived from an EMBL/GenBank/DDBJ whole genome shotgun (WGS) entry which is preliminary data.</text>
</comment>
<dbReference type="Pfam" id="PF04138">
    <property type="entry name" value="GtrA_DPMS_TM"/>
    <property type="match status" value="1"/>
</dbReference>
<keyword evidence="9" id="KW-1185">Reference proteome</keyword>
<evidence type="ECO:0000256" key="5">
    <source>
        <dbReference type="ARBA" id="ARBA00023136"/>
    </source>
</evidence>
<feature type="transmembrane region" description="Helical" evidence="6">
    <location>
        <begin position="12"/>
        <end position="29"/>
    </location>
</feature>
<feature type="transmembrane region" description="Helical" evidence="6">
    <location>
        <begin position="100"/>
        <end position="119"/>
    </location>
</feature>
<feature type="transmembrane region" description="Helical" evidence="6">
    <location>
        <begin position="35"/>
        <end position="61"/>
    </location>
</feature>
<dbReference type="InterPro" id="IPR051401">
    <property type="entry name" value="GtrA_CellWall_Glycosyl"/>
</dbReference>
<evidence type="ECO:0000256" key="2">
    <source>
        <dbReference type="ARBA" id="ARBA00009399"/>
    </source>
</evidence>
<sequence>MKKLIAQIMKFGVVGVIAFAIDYGLLALLTEVFGVNYLVSATVSFTVSVVFNYVASMRYVFRHKEGMSRRREFVIFVVLSVIGLAINNLCMWAGVELLGVHYLVVKIFATAVVMVWNFVTRKKFLDAGDEPGEILSDIE</sequence>
<gene>
    <name evidence="8" type="ORF">GO738_05910</name>
</gene>
<keyword evidence="3 6" id="KW-0812">Transmembrane</keyword>
<name>A0A6N8IJ90_9ACTN</name>
<feature type="domain" description="GtrA/DPMS transmembrane" evidence="7">
    <location>
        <begin position="10"/>
        <end position="124"/>
    </location>
</feature>
<keyword evidence="5 6" id="KW-0472">Membrane</keyword>
<evidence type="ECO:0000259" key="7">
    <source>
        <dbReference type="Pfam" id="PF04138"/>
    </source>
</evidence>
<dbReference type="AlphaFoldDB" id="A0A6N8IJ90"/>
<feature type="transmembrane region" description="Helical" evidence="6">
    <location>
        <begin position="73"/>
        <end position="94"/>
    </location>
</feature>
<dbReference type="EMBL" id="WPOC01000007">
    <property type="protein sequence ID" value="MVN14893.1"/>
    <property type="molecule type" value="Genomic_DNA"/>
</dbReference>
<dbReference type="PANTHER" id="PTHR38459">
    <property type="entry name" value="PROPHAGE BACTOPRENOL-LINKED GLUCOSE TRANSLOCASE HOMOLOG"/>
    <property type="match status" value="1"/>
</dbReference>
<accession>A0A6N8IJ90</accession>
<comment type="subcellular location">
    <subcellularLocation>
        <location evidence="1">Membrane</location>
        <topology evidence="1">Multi-pass membrane protein</topology>
    </subcellularLocation>
</comment>
<protein>
    <submittedName>
        <fullName evidence="8">GtrA family protein</fullName>
    </submittedName>
</protein>
<dbReference type="Proteomes" id="UP000468327">
    <property type="component" value="Unassembled WGS sequence"/>
</dbReference>
<comment type="similarity">
    <text evidence="2">Belongs to the GtrA family.</text>
</comment>
<dbReference type="PANTHER" id="PTHR38459:SF1">
    <property type="entry name" value="PROPHAGE BACTOPRENOL-LINKED GLUCOSE TRANSLOCASE HOMOLOG"/>
    <property type="match status" value="1"/>
</dbReference>
<organism evidence="8 9">
    <name type="scientific">Gordonibacter urolithinfaciens</name>
    <dbReference type="NCBI Taxonomy" id="1335613"/>
    <lineage>
        <taxon>Bacteria</taxon>
        <taxon>Bacillati</taxon>
        <taxon>Actinomycetota</taxon>
        <taxon>Coriobacteriia</taxon>
        <taxon>Eggerthellales</taxon>
        <taxon>Eggerthellaceae</taxon>
        <taxon>Gordonibacter</taxon>
    </lineage>
</organism>
<keyword evidence="4 6" id="KW-1133">Transmembrane helix</keyword>
<reference evidence="8 9" key="1">
    <citation type="submission" date="2019-11" db="EMBL/GenBank/DDBJ databases">
        <title>Whole genome shotgun sequencing (WGS) data from Adlercreutzia equolifaciens ResAG-91, Eggerthella lenta MRI-F36, MRI-F37, MRI-F40, ResAG-49, ResAG-88, ResAG-121, ResAG-145, and Gordonibacter sp. ResAG-5, ResAG-26, ResAG-43, ResAG-50, ResAG-59.</title>
        <authorList>
            <person name="Stoll D.A."/>
            <person name="Danylec N."/>
            <person name="Franz C.M.A.P."/>
            <person name="Huch M."/>
        </authorList>
    </citation>
    <scope>NUCLEOTIDE SEQUENCE [LARGE SCALE GENOMIC DNA]</scope>
    <source>
        <strain evidence="8 9">ResAG-59</strain>
    </source>
</reference>
<evidence type="ECO:0000256" key="4">
    <source>
        <dbReference type="ARBA" id="ARBA00022989"/>
    </source>
</evidence>
<proteinExistence type="inferred from homology"/>
<evidence type="ECO:0000313" key="9">
    <source>
        <dbReference type="Proteomes" id="UP000468327"/>
    </source>
</evidence>
<evidence type="ECO:0000313" key="8">
    <source>
        <dbReference type="EMBL" id="MVN14893.1"/>
    </source>
</evidence>